<evidence type="ECO:0000259" key="8">
    <source>
        <dbReference type="PROSITE" id="PS50835"/>
    </source>
</evidence>
<dbReference type="InterPro" id="IPR007110">
    <property type="entry name" value="Ig-like_dom"/>
</dbReference>
<evidence type="ECO:0000256" key="4">
    <source>
        <dbReference type="ARBA" id="ARBA00023130"/>
    </source>
</evidence>
<dbReference type="Gene3D" id="3.10.320.10">
    <property type="entry name" value="Class II Histocompatibility Antigen, M Beta Chain, Chain B, domain 1"/>
    <property type="match status" value="1"/>
</dbReference>
<dbReference type="GO" id="GO:0002250">
    <property type="term" value="P:adaptive immune response"/>
    <property type="evidence" value="ECO:0007669"/>
    <property type="project" value="UniProtKB-KW"/>
</dbReference>
<dbReference type="InterPro" id="IPR050160">
    <property type="entry name" value="MHC/Immunoglobulin"/>
</dbReference>
<evidence type="ECO:0000313" key="10">
    <source>
        <dbReference type="Proteomes" id="UP000770717"/>
    </source>
</evidence>
<evidence type="ECO:0000256" key="7">
    <source>
        <dbReference type="SAM" id="SignalP"/>
    </source>
</evidence>
<feature type="domain" description="Ig-like" evidence="8">
    <location>
        <begin position="111"/>
        <end position="190"/>
    </location>
</feature>
<dbReference type="Proteomes" id="UP000770717">
    <property type="component" value="Unassembled WGS sequence"/>
</dbReference>
<keyword evidence="7" id="KW-0732">Signal</keyword>
<dbReference type="InterPro" id="IPR014745">
    <property type="entry name" value="MHC_II_a/b_N"/>
</dbReference>
<dbReference type="PROSITE" id="PS50835">
    <property type="entry name" value="IG_LIKE"/>
    <property type="match status" value="1"/>
</dbReference>
<dbReference type="PANTHER" id="PTHR19944">
    <property type="entry name" value="MHC CLASS II-RELATED"/>
    <property type="match status" value="1"/>
</dbReference>
<dbReference type="SMART" id="SM00407">
    <property type="entry name" value="IGc1"/>
    <property type="match status" value="1"/>
</dbReference>
<feature type="non-terminal residue" evidence="9">
    <location>
        <position position="201"/>
    </location>
</feature>
<evidence type="ECO:0000256" key="2">
    <source>
        <dbReference type="ARBA" id="ARBA00022692"/>
    </source>
</evidence>
<dbReference type="InterPro" id="IPR003597">
    <property type="entry name" value="Ig_C1-set"/>
</dbReference>
<keyword evidence="4" id="KW-0391">Immunity</keyword>
<keyword evidence="4" id="KW-1064">Adaptive immunity</keyword>
<keyword evidence="3" id="KW-1133">Transmembrane helix</keyword>
<dbReference type="AlphaFoldDB" id="A0A8J6EIP1"/>
<evidence type="ECO:0000256" key="6">
    <source>
        <dbReference type="ARBA" id="ARBA00023182"/>
    </source>
</evidence>
<accession>A0A8J6EIP1</accession>
<protein>
    <recommendedName>
        <fullName evidence="8">Ig-like domain-containing protein</fullName>
    </recommendedName>
</protein>
<dbReference type="Pfam" id="PF07654">
    <property type="entry name" value="C1-set"/>
    <property type="match status" value="1"/>
</dbReference>
<proteinExistence type="predicted"/>
<organism evidence="9 10">
    <name type="scientific">Eleutherodactylus coqui</name>
    <name type="common">Puerto Rican coqui</name>
    <dbReference type="NCBI Taxonomy" id="57060"/>
    <lineage>
        <taxon>Eukaryota</taxon>
        <taxon>Metazoa</taxon>
        <taxon>Chordata</taxon>
        <taxon>Craniata</taxon>
        <taxon>Vertebrata</taxon>
        <taxon>Euteleostomi</taxon>
        <taxon>Amphibia</taxon>
        <taxon>Batrachia</taxon>
        <taxon>Anura</taxon>
        <taxon>Neobatrachia</taxon>
        <taxon>Hyloidea</taxon>
        <taxon>Eleutherodactylidae</taxon>
        <taxon>Eleutherodactylinae</taxon>
        <taxon>Eleutherodactylus</taxon>
        <taxon>Eleutherodactylus</taxon>
    </lineage>
</organism>
<feature type="signal peptide" evidence="7">
    <location>
        <begin position="1"/>
        <end position="21"/>
    </location>
</feature>
<comment type="caution">
    <text evidence="9">The sequence shown here is derived from an EMBL/GenBank/DDBJ whole genome shotgun (WGS) entry which is preliminary data.</text>
</comment>
<name>A0A8J6EIP1_ELECQ</name>
<keyword evidence="6" id="KW-0491">MHC II</keyword>
<evidence type="ECO:0000256" key="5">
    <source>
        <dbReference type="ARBA" id="ARBA00023136"/>
    </source>
</evidence>
<keyword evidence="2" id="KW-0812">Transmembrane</keyword>
<dbReference type="GO" id="GO:0002504">
    <property type="term" value="P:antigen processing and presentation of peptide or polysaccharide antigen via MHC class II"/>
    <property type="evidence" value="ECO:0007669"/>
    <property type="project" value="UniProtKB-KW"/>
</dbReference>
<dbReference type="PANTHER" id="PTHR19944:SF65">
    <property type="entry name" value="HLA CLASS II HISTOCOMPATIBILITY ANTIGEN, DM BETA CHAIN"/>
    <property type="match status" value="1"/>
</dbReference>
<evidence type="ECO:0000256" key="1">
    <source>
        <dbReference type="ARBA" id="ARBA00004479"/>
    </source>
</evidence>
<dbReference type="EMBL" id="WNTK01000450">
    <property type="protein sequence ID" value="KAG9469691.1"/>
    <property type="molecule type" value="Genomic_DNA"/>
</dbReference>
<dbReference type="InterPro" id="IPR013783">
    <property type="entry name" value="Ig-like_fold"/>
</dbReference>
<dbReference type="InterPro" id="IPR003006">
    <property type="entry name" value="Ig/MHC_CS"/>
</dbReference>
<gene>
    <name evidence="9" type="ORF">GDO78_019892</name>
</gene>
<dbReference type="GO" id="GO:0042613">
    <property type="term" value="C:MHC class II protein complex"/>
    <property type="evidence" value="ECO:0007669"/>
    <property type="project" value="UniProtKB-KW"/>
</dbReference>
<dbReference type="OrthoDB" id="10043043at2759"/>
<reference evidence="9" key="1">
    <citation type="thesis" date="2020" institute="ProQuest LLC" country="789 East Eisenhower Parkway, Ann Arbor, MI, USA">
        <title>Comparative Genomics and Chromosome Evolution.</title>
        <authorList>
            <person name="Mudd A.B."/>
        </authorList>
    </citation>
    <scope>NUCLEOTIDE SEQUENCE</scope>
    <source>
        <strain evidence="9">HN-11 Male</strain>
        <tissue evidence="9">Kidney and liver</tissue>
    </source>
</reference>
<dbReference type="PROSITE" id="PS00290">
    <property type="entry name" value="IG_MHC"/>
    <property type="match status" value="1"/>
</dbReference>
<dbReference type="SUPFAM" id="SSF48726">
    <property type="entry name" value="Immunoglobulin"/>
    <property type="match status" value="1"/>
</dbReference>
<dbReference type="Gene3D" id="2.60.40.10">
    <property type="entry name" value="Immunoglobulins"/>
    <property type="match status" value="1"/>
</dbReference>
<comment type="subcellular location">
    <subcellularLocation>
        <location evidence="1">Membrane</location>
        <topology evidence="1">Single-pass type I membrane protein</topology>
    </subcellularLocation>
</comment>
<keyword evidence="5" id="KW-0472">Membrane</keyword>
<feature type="chain" id="PRO_5035145230" description="Ig-like domain-containing protein" evidence="7">
    <location>
        <begin position="22"/>
        <end position="201"/>
    </location>
</feature>
<evidence type="ECO:0000313" key="9">
    <source>
        <dbReference type="EMBL" id="KAG9469691.1"/>
    </source>
</evidence>
<dbReference type="InterPro" id="IPR036179">
    <property type="entry name" value="Ig-like_dom_sf"/>
</dbReference>
<sequence>MRRSLAGLLLVYSAVSLPVTGFVVQEISSCGIGEKQGNVTYKSIITFNHLTILEFNHSANNFVTYLPLKVVENFTTEFNNTIINYVKSEEKRCKDQIKTFWNNTAQRSVKPSMEVFSPEQFYGDDLPLLICHVWGFYPQDIVLSWIKNEKTLVKNVTEAIRVGDWTYQVVAKLDLRDSNPEDTYTCVVKHKSLDMPMMKSW</sequence>
<keyword evidence="10" id="KW-1185">Reference proteome</keyword>
<evidence type="ECO:0000256" key="3">
    <source>
        <dbReference type="ARBA" id="ARBA00022989"/>
    </source>
</evidence>